<dbReference type="SUPFAM" id="SSF51735">
    <property type="entry name" value="NAD(P)-binding Rossmann-fold domains"/>
    <property type="match status" value="1"/>
</dbReference>
<evidence type="ECO:0000259" key="3">
    <source>
        <dbReference type="Pfam" id="PF09130"/>
    </source>
</evidence>
<dbReference type="SUPFAM" id="SSF48179">
    <property type="entry name" value="6-phosphogluconate dehydrogenase C-terminal domain-like"/>
    <property type="match status" value="1"/>
</dbReference>
<dbReference type="InterPro" id="IPR015814">
    <property type="entry name" value="Pgluconate_DH_NAD-bd_C"/>
</dbReference>
<dbReference type="Gene3D" id="1.10.1040.10">
    <property type="entry name" value="N-(1-d-carboxylethyl)-l-norvaline Dehydrogenase, domain 2"/>
    <property type="match status" value="1"/>
</dbReference>
<accession>A0A2W5P341</accession>
<dbReference type="InterPro" id="IPR013328">
    <property type="entry name" value="6PGD_dom2"/>
</dbReference>
<gene>
    <name evidence="4" type="ORF">DI544_10985</name>
</gene>
<dbReference type="Pfam" id="PF09130">
    <property type="entry name" value="DUF1932"/>
    <property type="match status" value="1"/>
</dbReference>
<dbReference type="InterPro" id="IPR036291">
    <property type="entry name" value="NAD(P)-bd_dom_sf"/>
</dbReference>
<dbReference type="GO" id="GO:0016491">
    <property type="term" value="F:oxidoreductase activity"/>
    <property type="evidence" value="ECO:0007669"/>
    <property type="project" value="UniProtKB-KW"/>
</dbReference>
<name>A0A2W5P341_9SPHN</name>
<dbReference type="InterPro" id="IPR008927">
    <property type="entry name" value="6-PGluconate_DH-like_C_sf"/>
</dbReference>
<dbReference type="Proteomes" id="UP000249229">
    <property type="component" value="Unassembled WGS sequence"/>
</dbReference>
<protein>
    <submittedName>
        <fullName evidence="4">NAD(P)-dependent oxidoreductase</fullName>
    </submittedName>
</protein>
<feature type="active site" evidence="2">
    <location>
        <position position="170"/>
    </location>
</feature>
<organism evidence="4 5">
    <name type="scientific">Sphingomonas taxi</name>
    <dbReference type="NCBI Taxonomy" id="1549858"/>
    <lineage>
        <taxon>Bacteria</taxon>
        <taxon>Pseudomonadati</taxon>
        <taxon>Pseudomonadota</taxon>
        <taxon>Alphaproteobacteria</taxon>
        <taxon>Sphingomonadales</taxon>
        <taxon>Sphingomonadaceae</taxon>
        <taxon>Sphingomonas</taxon>
    </lineage>
</organism>
<reference evidence="4 5" key="1">
    <citation type="submission" date="2017-08" db="EMBL/GenBank/DDBJ databases">
        <title>Infants hospitalized years apart are colonized by the same room-sourced microbial strains.</title>
        <authorList>
            <person name="Brooks B."/>
            <person name="Olm M.R."/>
            <person name="Firek B.A."/>
            <person name="Baker R."/>
            <person name="Thomas B.C."/>
            <person name="Morowitz M.J."/>
            <person name="Banfield J.F."/>
        </authorList>
    </citation>
    <scope>NUCLEOTIDE SEQUENCE [LARGE SCALE GENOMIC DNA]</scope>
    <source>
        <strain evidence="4">S2_005_001_R1_22</strain>
    </source>
</reference>
<dbReference type="AlphaFoldDB" id="A0A2W5P341"/>
<comment type="caution">
    <text evidence="4">The sequence shown here is derived from an EMBL/GenBank/DDBJ whole genome shotgun (WGS) entry which is preliminary data.</text>
</comment>
<dbReference type="EMBL" id="QFQI01000008">
    <property type="protein sequence ID" value="PZQ59644.1"/>
    <property type="molecule type" value="Genomic_DNA"/>
</dbReference>
<evidence type="ECO:0000313" key="4">
    <source>
        <dbReference type="EMBL" id="PZQ59644.1"/>
    </source>
</evidence>
<keyword evidence="1" id="KW-0560">Oxidoreductase</keyword>
<evidence type="ECO:0000313" key="5">
    <source>
        <dbReference type="Proteomes" id="UP000249229"/>
    </source>
</evidence>
<dbReference type="InterPro" id="IPR015815">
    <property type="entry name" value="HIBADH-related"/>
</dbReference>
<sequence>MERQLALIGFGEAARAFAPGLHAGLRAFDRKTDVDAFAAAKRAEMAAAGVAGAASAEAALAGVEAALSLVTADQALTAARACGGLPRHAFWFDMNSVAPDTKRAAGLAVSAAGGRYVDVAVMAPVLPRRTAVPLLVSGPHAMAGADFLRALGFADVTVSGAAIGDAAAIKMIRSVMIKGIEALSAECILAADAAGVRDAVIASLDASWPGADWGTRFDYNLDRAMVHGERRAAEMDEVVVTLDALGTGADMSRAAAARQRALGTLAVTPPDGLDAKLHVLAPLVRAPVREDAA</sequence>
<evidence type="ECO:0000256" key="2">
    <source>
        <dbReference type="PIRSR" id="PIRSR000103-1"/>
    </source>
</evidence>
<evidence type="ECO:0000256" key="1">
    <source>
        <dbReference type="ARBA" id="ARBA00023002"/>
    </source>
</evidence>
<dbReference type="Gene3D" id="3.40.50.720">
    <property type="entry name" value="NAD(P)-binding Rossmann-like Domain"/>
    <property type="match status" value="1"/>
</dbReference>
<feature type="domain" description="Phosphogluconate dehydrogenase NAD-binding putative C-terminal" evidence="3">
    <location>
        <begin position="191"/>
        <end position="261"/>
    </location>
</feature>
<dbReference type="PIRSF" id="PIRSF000103">
    <property type="entry name" value="HIBADH"/>
    <property type="match status" value="1"/>
</dbReference>
<proteinExistence type="predicted"/>